<sequence length="872" mass="99532">MYAAYVVTPIIKLNSIESIAASGENIFVGTRQGNLLIYNNSNDHPRLLCLNKTFDKKPVVQIAVVPDVDILISLCGNSSDGLIRIHDISNITRQPVVQILENTKGASMFCIDVQEHHSMTGGVMHTILMWVVVKNSIKTYYWKDRSFIKHENDICLKDVPGSLAYCKDTLVLGFKLNDYLTLDLIDGKQKAHFPVGKNNEPCVTQVSESGVSLNKGFETIVMEIGIEDRKTGAIEKEQVFSMSAMTWSKPPVHLAYDEPYFIGLLSDQVQVRTLKPTLLIQNIPDISMAKHIIRVKPGFLFAASGSQIWALQASPRASQVSVLLEQRQFQLALILSNMSNETNEETARNIRHIKKLYARDLLNTKKFAEAMKIYAELETDPCEVIKLFSNTLSLITSPSTSHSHFSQFPPNHFQPDLEDGIPALIQYLVEVRRRINDNKAFKLAQREQLPQIIDTTLLKCYLHTNDAFVSPLLRLNNCHLEESEIILLEYEKYSDLIILYKYKGLHTKALDFLKKQAKQKGSPMFGHDNSIRYLQGLGKENMDIIFQYSTWILEDNPKEALQIFTEDVDEVEQLPRDRILDFLQRKFKHLVIPYLEHVINVWDDTNTLNHDTLIHEYQDKIKHSTGDSAIQIRSKLLLFLKQSNHYSPASVLARMPHDGLHDEKIIVLSKLNKHEQVLGIYVNTLGDVQKAIEYCDHVYQNNLQTKEELAANQVHFLLLRLLISTDSTPNKTPGGLESTAKSHLDVALDLMEGNPTKISALGALHLLPDDVPLSRVVPYLRHALNNSLYEKRKAQLMSSLLYADHLQHQEQRILEQSQWVLITENDVCLVCKKRFGHSAFVRHPNGDVIHYTCQEKYVKYKLNTSSFQRRRL</sequence>
<dbReference type="AlphaFoldDB" id="A0A8D8QGT6"/>
<evidence type="ECO:0000256" key="4">
    <source>
        <dbReference type="ARBA" id="ARBA00023228"/>
    </source>
</evidence>
<dbReference type="PANTHER" id="PTHR12894">
    <property type="entry name" value="CNH DOMAIN CONTAINING"/>
    <property type="match status" value="1"/>
</dbReference>
<dbReference type="GO" id="GO:0005764">
    <property type="term" value="C:lysosome"/>
    <property type="evidence" value="ECO:0007669"/>
    <property type="project" value="UniProtKB-SubCell"/>
</dbReference>
<evidence type="ECO:0000256" key="6">
    <source>
        <dbReference type="PROSITE-ProRule" id="PRU01006"/>
    </source>
</evidence>
<proteinExistence type="inferred from homology"/>
<dbReference type="InterPro" id="IPR019452">
    <property type="entry name" value="VPS39/TGF_beta_rcpt-assoc_1"/>
</dbReference>
<comment type="similarity">
    <text evidence="5">Belongs to the VAM6/VPS39 family.</text>
</comment>
<evidence type="ECO:0000256" key="5">
    <source>
        <dbReference type="ARBA" id="ARBA00038201"/>
    </source>
</evidence>
<dbReference type="PROSITE" id="PS50219">
    <property type="entry name" value="CNH"/>
    <property type="match status" value="1"/>
</dbReference>
<comment type="subcellular location">
    <subcellularLocation>
        <location evidence="1">Endomembrane system</location>
        <topology evidence="1">Peripheral membrane protein</topology>
    </subcellularLocation>
    <subcellularLocation>
        <location evidence="2">Lysosome</location>
    </subcellularLocation>
</comment>
<keyword evidence="3" id="KW-0472">Membrane</keyword>
<evidence type="ECO:0000256" key="3">
    <source>
        <dbReference type="ARBA" id="ARBA00023136"/>
    </source>
</evidence>
<reference evidence="8" key="1">
    <citation type="submission" date="2021-05" db="EMBL/GenBank/DDBJ databases">
        <authorList>
            <person name="Alioto T."/>
            <person name="Alioto T."/>
            <person name="Gomez Garrido J."/>
        </authorList>
    </citation>
    <scope>NUCLEOTIDE SEQUENCE</scope>
</reference>
<dbReference type="Pfam" id="PF00780">
    <property type="entry name" value="CNH"/>
    <property type="match status" value="1"/>
</dbReference>
<organism evidence="8">
    <name type="scientific">Cacopsylla melanoneura</name>
    <dbReference type="NCBI Taxonomy" id="428564"/>
    <lineage>
        <taxon>Eukaryota</taxon>
        <taxon>Metazoa</taxon>
        <taxon>Ecdysozoa</taxon>
        <taxon>Arthropoda</taxon>
        <taxon>Hexapoda</taxon>
        <taxon>Insecta</taxon>
        <taxon>Pterygota</taxon>
        <taxon>Neoptera</taxon>
        <taxon>Paraneoptera</taxon>
        <taxon>Hemiptera</taxon>
        <taxon>Sternorrhyncha</taxon>
        <taxon>Psylloidea</taxon>
        <taxon>Psyllidae</taxon>
        <taxon>Psyllinae</taxon>
        <taxon>Cacopsylla</taxon>
    </lineage>
</organism>
<dbReference type="InterPro" id="IPR000547">
    <property type="entry name" value="Clathrin_H-chain/VPS_repeat"/>
</dbReference>
<dbReference type="GO" id="GO:0016020">
    <property type="term" value="C:membrane"/>
    <property type="evidence" value="ECO:0007669"/>
    <property type="project" value="TreeGrafter"/>
</dbReference>
<name>A0A8D8QGT6_9HEMI</name>
<protein>
    <submittedName>
        <fullName evidence="8">Vam6/Vps39-like protein</fullName>
    </submittedName>
</protein>
<evidence type="ECO:0000256" key="2">
    <source>
        <dbReference type="ARBA" id="ARBA00004371"/>
    </source>
</evidence>
<dbReference type="GO" id="GO:0006914">
    <property type="term" value="P:autophagy"/>
    <property type="evidence" value="ECO:0007669"/>
    <property type="project" value="TreeGrafter"/>
</dbReference>
<evidence type="ECO:0000259" key="7">
    <source>
        <dbReference type="PROSITE" id="PS50219"/>
    </source>
</evidence>
<dbReference type="GO" id="GO:0034058">
    <property type="term" value="P:endosomal vesicle fusion"/>
    <property type="evidence" value="ECO:0007669"/>
    <property type="project" value="TreeGrafter"/>
</dbReference>
<feature type="repeat" description="CHCR" evidence="6">
    <location>
        <begin position="564"/>
        <end position="722"/>
    </location>
</feature>
<dbReference type="Pfam" id="PF10367">
    <property type="entry name" value="zf-Vps39_C"/>
    <property type="match status" value="1"/>
</dbReference>
<accession>A0A8D8QGT6</accession>
<dbReference type="InterPro" id="IPR019453">
    <property type="entry name" value="VPS39/TGFA1_Znf"/>
</dbReference>
<dbReference type="GO" id="GO:0012505">
    <property type="term" value="C:endomembrane system"/>
    <property type="evidence" value="ECO:0007669"/>
    <property type="project" value="UniProtKB-SubCell"/>
</dbReference>
<dbReference type="InterPro" id="IPR036322">
    <property type="entry name" value="WD40_repeat_dom_sf"/>
</dbReference>
<evidence type="ECO:0000313" key="8">
    <source>
        <dbReference type="EMBL" id="CAG6631525.1"/>
    </source>
</evidence>
<dbReference type="InterPro" id="IPR032914">
    <property type="entry name" value="Vam6/VPS39/TRAP1"/>
</dbReference>
<dbReference type="PROSITE" id="PS50236">
    <property type="entry name" value="CHCR"/>
    <property type="match status" value="1"/>
</dbReference>
<dbReference type="Pfam" id="PF10366">
    <property type="entry name" value="Vps39_1"/>
    <property type="match status" value="1"/>
</dbReference>
<dbReference type="SUPFAM" id="SSF50978">
    <property type="entry name" value="WD40 repeat-like"/>
    <property type="match status" value="1"/>
</dbReference>
<dbReference type="InterPro" id="IPR001180">
    <property type="entry name" value="CNH_dom"/>
</dbReference>
<keyword evidence="4" id="KW-0458">Lysosome</keyword>
<feature type="domain" description="CNH" evidence="7">
    <location>
        <begin position="10"/>
        <end position="298"/>
    </location>
</feature>
<dbReference type="PANTHER" id="PTHR12894:SF49">
    <property type="entry name" value="VAM6_VPS39-LIKE PROTEIN"/>
    <property type="match status" value="1"/>
</dbReference>
<evidence type="ECO:0000256" key="1">
    <source>
        <dbReference type="ARBA" id="ARBA00004184"/>
    </source>
</evidence>
<dbReference type="EMBL" id="HBUF01077126">
    <property type="protein sequence ID" value="CAG6631525.1"/>
    <property type="molecule type" value="Transcribed_RNA"/>
</dbReference>
<dbReference type="GO" id="GO:0006886">
    <property type="term" value="P:intracellular protein transport"/>
    <property type="evidence" value="ECO:0007669"/>
    <property type="project" value="UniProtKB-UniRule"/>
</dbReference>